<dbReference type="HOGENOM" id="CLU_023205_12_6_1"/>
<dbReference type="PANTHER" id="PTHR43827">
    <property type="entry name" value="2,5-DIKETO-D-GLUCONIC ACID REDUCTASE"/>
    <property type="match status" value="1"/>
</dbReference>
<dbReference type="OrthoDB" id="416253at2759"/>
<dbReference type="STRING" id="743788.S8FCR8"/>
<evidence type="ECO:0000259" key="1">
    <source>
        <dbReference type="Pfam" id="PF00248"/>
    </source>
</evidence>
<dbReference type="InterPro" id="IPR023210">
    <property type="entry name" value="NADP_OxRdtase_dom"/>
</dbReference>
<keyword evidence="3" id="KW-1185">Reference proteome</keyword>
<evidence type="ECO:0000313" key="2">
    <source>
        <dbReference type="EMBL" id="EPS96279.1"/>
    </source>
</evidence>
<dbReference type="GO" id="GO:0016491">
    <property type="term" value="F:oxidoreductase activity"/>
    <property type="evidence" value="ECO:0007669"/>
    <property type="project" value="InterPro"/>
</dbReference>
<feature type="domain" description="NADP-dependent oxidoreductase" evidence="1">
    <location>
        <begin position="2"/>
        <end position="53"/>
    </location>
</feature>
<organism evidence="2 3">
    <name type="scientific">Fomitopsis schrenkii</name>
    <name type="common">Brown rot fungus</name>
    <dbReference type="NCBI Taxonomy" id="2126942"/>
    <lineage>
        <taxon>Eukaryota</taxon>
        <taxon>Fungi</taxon>
        <taxon>Dikarya</taxon>
        <taxon>Basidiomycota</taxon>
        <taxon>Agaricomycotina</taxon>
        <taxon>Agaricomycetes</taxon>
        <taxon>Polyporales</taxon>
        <taxon>Fomitopsis</taxon>
    </lineage>
</organism>
<feature type="non-terminal residue" evidence="2">
    <location>
        <position position="1"/>
    </location>
</feature>
<dbReference type="Pfam" id="PF00248">
    <property type="entry name" value="Aldo_ket_red"/>
    <property type="match status" value="1"/>
</dbReference>
<proteinExistence type="predicted"/>
<dbReference type="SUPFAM" id="SSF51430">
    <property type="entry name" value="NAD(P)-linked oxidoreductase"/>
    <property type="match status" value="1"/>
</dbReference>
<dbReference type="AlphaFoldDB" id="S8FCR8"/>
<dbReference type="Gene3D" id="3.20.20.100">
    <property type="entry name" value="NADP-dependent oxidoreductase domain"/>
    <property type="match status" value="1"/>
</dbReference>
<dbReference type="InParanoid" id="S8FCR8"/>
<accession>S8FCR8</accession>
<gene>
    <name evidence="2" type="ORF">FOMPIDRAFT_1130796</name>
</gene>
<dbReference type="PANTHER" id="PTHR43827:SF13">
    <property type="entry name" value="ALDO_KETO REDUCTASE FAMILY PROTEIN"/>
    <property type="match status" value="1"/>
</dbReference>
<reference evidence="2 3" key="1">
    <citation type="journal article" date="2012" name="Science">
        <title>The Paleozoic origin of enzymatic lignin decomposition reconstructed from 31 fungal genomes.</title>
        <authorList>
            <person name="Floudas D."/>
            <person name="Binder M."/>
            <person name="Riley R."/>
            <person name="Barry K."/>
            <person name="Blanchette R.A."/>
            <person name="Henrissat B."/>
            <person name="Martinez A.T."/>
            <person name="Otillar R."/>
            <person name="Spatafora J.W."/>
            <person name="Yadav J.S."/>
            <person name="Aerts A."/>
            <person name="Benoit I."/>
            <person name="Boyd A."/>
            <person name="Carlson A."/>
            <person name="Copeland A."/>
            <person name="Coutinho P.M."/>
            <person name="de Vries R.P."/>
            <person name="Ferreira P."/>
            <person name="Findley K."/>
            <person name="Foster B."/>
            <person name="Gaskell J."/>
            <person name="Glotzer D."/>
            <person name="Gorecki P."/>
            <person name="Heitman J."/>
            <person name="Hesse C."/>
            <person name="Hori C."/>
            <person name="Igarashi K."/>
            <person name="Jurgens J.A."/>
            <person name="Kallen N."/>
            <person name="Kersten P."/>
            <person name="Kohler A."/>
            <person name="Kuees U."/>
            <person name="Kumar T.K.A."/>
            <person name="Kuo A."/>
            <person name="LaButti K."/>
            <person name="Larrondo L.F."/>
            <person name="Lindquist E."/>
            <person name="Ling A."/>
            <person name="Lombard V."/>
            <person name="Lucas S."/>
            <person name="Lundell T."/>
            <person name="Martin R."/>
            <person name="McLaughlin D.J."/>
            <person name="Morgenstern I."/>
            <person name="Morin E."/>
            <person name="Murat C."/>
            <person name="Nagy L.G."/>
            <person name="Nolan M."/>
            <person name="Ohm R.A."/>
            <person name="Patyshakuliyeva A."/>
            <person name="Rokas A."/>
            <person name="Ruiz-Duenas F.J."/>
            <person name="Sabat G."/>
            <person name="Salamov A."/>
            <person name="Samejima M."/>
            <person name="Schmutz J."/>
            <person name="Slot J.C."/>
            <person name="St John F."/>
            <person name="Stenlid J."/>
            <person name="Sun H."/>
            <person name="Sun S."/>
            <person name="Syed K."/>
            <person name="Tsang A."/>
            <person name="Wiebenga A."/>
            <person name="Young D."/>
            <person name="Pisabarro A."/>
            <person name="Eastwood D.C."/>
            <person name="Martin F."/>
            <person name="Cullen D."/>
            <person name="Grigoriev I.V."/>
            <person name="Hibbett D.S."/>
        </authorList>
    </citation>
    <scope>NUCLEOTIDE SEQUENCE</scope>
    <source>
        <strain evidence="3">FP-58527</strain>
    </source>
</reference>
<protein>
    <recommendedName>
        <fullName evidence="1">NADP-dependent oxidoreductase domain-containing protein</fullName>
    </recommendedName>
</protein>
<dbReference type="EMBL" id="KE504191">
    <property type="protein sequence ID" value="EPS96279.1"/>
    <property type="molecule type" value="Genomic_DNA"/>
</dbReference>
<dbReference type="Proteomes" id="UP000015241">
    <property type="component" value="Unassembled WGS sequence"/>
</dbReference>
<dbReference type="eggNOG" id="KOG1577">
    <property type="taxonomic scope" value="Eukaryota"/>
</dbReference>
<dbReference type="InterPro" id="IPR020471">
    <property type="entry name" value="AKR"/>
</dbReference>
<dbReference type="InterPro" id="IPR036812">
    <property type="entry name" value="NAD(P)_OxRdtase_dom_sf"/>
</dbReference>
<name>S8FCR8_FOMSC</name>
<evidence type="ECO:0000313" key="3">
    <source>
        <dbReference type="Proteomes" id="UP000015241"/>
    </source>
</evidence>
<sequence length="68" mass="7648">YNKDPAQILLRWSLQHGFVPLSKSSRPERITSNMQLFDFVLTEGDMAELDDLDRGKAGAISWNPVDVG</sequence>